<protein>
    <submittedName>
        <fullName evidence="7">Uncharacterized protein</fullName>
    </submittedName>
</protein>
<dbReference type="GO" id="GO:0015360">
    <property type="term" value="F:acetate:proton symporter activity"/>
    <property type="evidence" value="ECO:0007669"/>
    <property type="project" value="TreeGrafter"/>
</dbReference>
<feature type="transmembrane region" description="Helical" evidence="6">
    <location>
        <begin position="53"/>
        <end position="74"/>
    </location>
</feature>
<dbReference type="Pfam" id="PF01184">
    <property type="entry name" value="Gpr1_Fun34_YaaH"/>
    <property type="match status" value="1"/>
</dbReference>
<evidence type="ECO:0000256" key="2">
    <source>
        <dbReference type="ARBA" id="ARBA00005587"/>
    </source>
</evidence>
<evidence type="ECO:0000256" key="4">
    <source>
        <dbReference type="ARBA" id="ARBA00022989"/>
    </source>
</evidence>
<keyword evidence="8" id="KW-1185">Reference proteome</keyword>
<feature type="transmembrane region" description="Helical" evidence="6">
    <location>
        <begin position="28"/>
        <end position="47"/>
    </location>
</feature>
<feature type="transmembrane region" description="Helical" evidence="6">
    <location>
        <begin position="115"/>
        <end position="134"/>
    </location>
</feature>
<dbReference type="EMBL" id="JACHIP010000001">
    <property type="protein sequence ID" value="MBB5055923.1"/>
    <property type="molecule type" value="Genomic_DNA"/>
</dbReference>
<dbReference type="NCBIfam" id="NF038013">
    <property type="entry name" value="AceTr_1"/>
    <property type="match status" value="1"/>
</dbReference>
<comment type="caution">
    <text evidence="7">The sequence shown here is derived from an EMBL/GenBank/DDBJ whole genome shotgun (WGS) entry which is preliminary data.</text>
</comment>
<evidence type="ECO:0000256" key="3">
    <source>
        <dbReference type="ARBA" id="ARBA00022692"/>
    </source>
</evidence>
<keyword evidence="4 6" id="KW-1133">Transmembrane helix</keyword>
<dbReference type="InterPro" id="IPR000791">
    <property type="entry name" value="Gpr1/Fun34/SatP-like"/>
</dbReference>
<evidence type="ECO:0000256" key="5">
    <source>
        <dbReference type="ARBA" id="ARBA00023136"/>
    </source>
</evidence>
<accession>A0A7W8E1K1</accession>
<comment type="subcellular location">
    <subcellularLocation>
        <location evidence="1">Membrane</location>
        <topology evidence="1">Multi-pass membrane protein</topology>
    </subcellularLocation>
</comment>
<evidence type="ECO:0000313" key="8">
    <source>
        <dbReference type="Proteomes" id="UP000540989"/>
    </source>
</evidence>
<organism evidence="7 8">
    <name type="scientific">Granulicella aggregans</name>
    <dbReference type="NCBI Taxonomy" id="474949"/>
    <lineage>
        <taxon>Bacteria</taxon>
        <taxon>Pseudomonadati</taxon>
        <taxon>Acidobacteriota</taxon>
        <taxon>Terriglobia</taxon>
        <taxon>Terriglobales</taxon>
        <taxon>Acidobacteriaceae</taxon>
        <taxon>Granulicella</taxon>
    </lineage>
</organism>
<feature type="transmembrane region" description="Helical" evidence="6">
    <location>
        <begin position="81"/>
        <end position="103"/>
    </location>
</feature>
<dbReference type="AlphaFoldDB" id="A0A7W8E1K1"/>
<keyword evidence="5 6" id="KW-0472">Membrane</keyword>
<dbReference type="RefSeq" id="WP_184213650.1">
    <property type="nucleotide sequence ID" value="NZ_JACHIP010000001.1"/>
</dbReference>
<dbReference type="GO" id="GO:0005886">
    <property type="term" value="C:plasma membrane"/>
    <property type="evidence" value="ECO:0007669"/>
    <property type="project" value="TreeGrafter"/>
</dbReference>
<reference evidence="7 8" key="1">
    <citation type="submission" date="2020-08" db="EMBL/GenBank/DDBJ databases">
        <title>Genomic Encyclopedia of Type Strains, Phase IV (KMG-V): Genome sequencing to study the core and pangenomes of soil and plant-associated prokaryotes.</title>
        <authorList>
            <person name="Whitman W."/>
        </authorList>
    </citation>
    <scope>NUCLEOTIDE SEQUENCE [LARGE SCALE GENOMIC DNA]</scope>
    <source>
        <strain evidence="7 8">M8UP14</strain>
    </source>
</reference>
<feature type="transmembrane region" description="Helical" evidence="6">
    <location>
        <begin position="141"/>
        <end position="163"/>
    </location>
</feature>
<dbReference type="Proteomes" id="UP000540989">
    <property type="component" value="Unassembled WGS sequence"/>
</dbReference>
<gene>
    <name evidence="7" type="ORF">HDF16_000592</name>
</gene>
<dbReference type="GO" id="GO:0071422">
    <property type="term" value="P:succinate transmembrane transport"/>
    <property type="evidence" value="ECO:0007669"/>
    <property type="project" value="TreeGrafter"/>
</dbReference>
<dbReference type="InterPro" id="IPR047623">
    <property type="entry name" value="SatP"/>
</dbReference>
<evidence type="ECO:0000256" key="6">
    <source>
        <dbReference type="SAM" id="Phobius"/>
    </source>
</evidence>
<name>A0A7W8E1K1_9BACT</name>
<evidence type="ECO:0000313" key="7">
    <source>
        <dbReference type="EMBL" id="MBB5055923.1"/>
    </source>
</evidence>
<evidence type="ECO:0000256" key="1">
    <source>
        <dbReference type="ARBA" id="ARBA00004141"/>
    </source>
</evidence>
<proteinExistence type="inferred from homology"/>
<dbReference type="PANTHER" id="PTHR30178">
    <property type="entry name" value="INNER MEMBRANE PROTEIN YAAH"/>
    <property type="match status" value="1"/>
</dbReference>
<comment type="similarity">
    <text evidence="2">Belongs to the acetate uptake transporter (AceTr) (TC 2.A.96) family.</text>
</comment>
<dbReference type="PANTHER" id="PTHR30178:SF3">
    <property type="entry name" value="SUCCINATE-ACETATE_PROTON SYMPORTER SATP"/>
    <property type="match status" value="1"/>
</dbReference>
<feature type="transmembrane region" description="Helical" evidence="6">
    <location>
        <begin position="175"/>
        <end position="198"/>
    </location>
</feature>
<sequence length="212" mass="22485">MASLSEYPAGSPSSQLVLAPKIANPGPLGLAGFGLTTVVLSCINAGILPKEAVPVVVPLAFAYGGVAQLIAGVLEFRVGNTFGMVAFTSYGLFWWWFALLQWTVGAGWIKPPAPVGIACVLLMWGVFTFLMWIVTFRSNKAVWSIFLLLWITFFLLAAGDAGWNTASFSFSQVGGYFGLVTGIDALVVAFIEVLNITAGRTVIGLGRPFIGA</sequence>
<keyword evidence="3 6" id="KW-0812">Transmembrane</keyword>